<accession>M2SA75</accession>
<dbReference type="RefSeq" id="XP_007700072.1">
    <property type="nucleotide sequence ID" value="XM_007701882.1"/>
</dbReference>
<keyword evidence="3" id="KW-1185">Reference proteome</keyword>
<dbReference type="HOGENOM" id="CLU_3032003_0_0_1"/>
<name>M2SA75_COCSN</name>
<dbReference type="EMBL" id="KB445643">
    <property type="protein sequence ID" value="EMD64213.1"/>
    <property type="molecule type" value="Genomic_DNA"/>
</dbReference>
<sequence>MLRRGGQHGWLLPTNEPAKTLEQNPARHSVRRFSGKRTMGAKGFTQQGVPDHAEV</sequence>
<evidence type="ECO:0000313" key="2">
    <source>
        <dbReference type="EMBL" id="EMD64213.1"/>
    </source>
</evidence>
<organism evidence="2 3">
    <name type="scientific">Cochliobolus sativus (strain ND90Pr / ATCC 201652)</name>
    <name type="common">Common root rot and spot blotch fungus</name>
    <name type="synonym">Bipolaris sorokiniana</name>
    <dbReference type="NCBI Taxonomy" id="665912"/>
    <lineage>
        <taxon>Eukaryota</taxon>
        <taxon>Fungi</taxon>
        <taxon>Dikarya</taxon>
        <taxon>Ascomycota</taxon>
        <taxon>Pezizomycotina</taxon>
        <taxon>Dothideomycetes</taxon>
        <taxon>Pleosporomycetidae</taxon>
        <taxon>Pleosporales</taxon>
        <taxon>Pleosporineae</taxon>
        <taxon>Pleosporaceae</taxon>
        <taxon>Bipolaris</taxon>
    </lineage>
</organism>
<evidence type="ECO:0000313" key="3">
    <source>
        <dbReference type="Proteomes" id="UP000016934"/>
    </source>
</evidence>
<evidence type="ECO:0000256" key="1">
    <source>
        <dbReference type="SAM" id="MobiDB-lite"/>
    </source>
</evidence>
<feature type="region of interest" description="Disordered" evidence="1">
    <location>
        <begin position="1"/>
        <end position="55"/>
    </location>
</feature>
<dbReference type="KEGG" id="bsc:COCSADRAFT_322551"/>
<reference evidence="2 3" key="1">
    <citation type="journal article" date="2012" name="PLoS Pathog.">
        <title>Diverse lifestyles and strategies of plant pathogenesis encoded in the genomes of eighteen Dothideomycetes fungi.</title>
        <authorList>
            <person name="Ohm R.A."/>
            <person name="Feau N."/>
            <person name="Henrissat B."/>
            <person name="Schoch C.L."/>
            <person name="Horwitz B.A."/>
            <person name="Barry K.W."/>
            <person name="Condon B.J."/>
            <person name="Copeland A.C."/>
            <person name="Dhillon B."/>
            <person name="Glaser F."/>
            <person name="Hesse C.N."/>
            <person name="Kosti I."/>
            <person name="LaButti K."/>
            <person name="Lindquist E.A."/>
            <person name="Lucas S."/>
            <person name="Salamov A.A."/>
            <person name="Bradshaw R.E."/>
            <person name="Ciuffetti L."/>
            <person name="Hamelin R.C."/>
            <person name="Kema G.H.J."/>
            <person name="Lawrence C."/>
            <person name="Scott J.A."/>
            <person name="Spatafora J.W."/>
            <person name="Turgeon B.G."/>
            <person name="de Wit P.J.G.M."/>
            <person name="Zhong S."/>
            <person name="Goodwin S.B."/>
            <person name="Grigoriev I.V."/>
        </authorList>
    </citation>
    <scope>NUCLEOTIDE SEQUENCE [LARGE SCALE GENOMIC DNA]</scope>
    <source>
        <strain evidence="3">ND90Pr / ATCC 201652</strain>
    </source>
</reference>
<dbReference type="AlphaFoldDB" id="M2SA75"/>
<protein>
    <submittedName>
        <fullName evidence="2">Uncharacterized protein</fullName>
    </submittedName>
</protein>
<gene>
    <name evidence="2" type="ORF">COCSADRAFT_322551</name>
</gene>
<proteinExistence type="predicted"/>
<dbReference type="Proteomes" id="UP000016934">
    <property type="component" value="Unassembled WGS sequence"/>
</dbReference>
<reference evidence="3" key="2">
    <citation type="journal article" date="2013" name="PLoS Genet.">
        <title>Comparative genome structure, secondary metabolite, and effector coding capacity across Cochliobolus pathogens.</title>
        <authorList>
            <person name="Condon B.J."/>
            <person name="Leng Y."/>
            <person name="Wu D."/>
            <person name="Bushley K.E."/>
            <person name="Ohm R.A."/>
            <person name="Otillar R."/>
            <person name="Martin J."/>
            <person name="Schackwitz W."/>
            <person name="Grimwood J."/>
            <person name="MohdZainudin N."/>
            <person name="Xue C."/>
            <person name="Wang R."/>
            <person name="Manning V.A."/>
            <person name="Dhillon B."/>
            <person name="Tu Z.J."/>
            <person name="Steffenson B.J."/>
            <person name="Salamov A."/>
            <person name="Sun H."/>
            <person name="Lowry S."/>
            <person name="LaButti K."/>
            <person name="Han J."/>
            <person name="Copeland A."/>
            <person name="Lindquist E."/>
            <person name="Barry K."/>
            <person name="Schmutz J."/>
            <person name="Baker S.E."/>
            <person name="Ciuffetti L.M."/>
            <person name="Grigoriev I.V."/>
            <person name="Zhong S."/>
            <person name="Turgeon B.G."/>
        </authorList>
    </citation>
    <scope>NUCLEOTIDE SEQUENCE [LARGE SCALE GENOMIC DNA]</scope>
    <source>
        <strain evidence="3">ND90Pr / ATCC 201652</strain>
    </source>
</reference>
<dbReference type="OrthoDB" id="3667428at2759"/>
<dbReference type="GeneID" id="19136706"/>